<keyword evidence="3" id="KW-1185">Reference proteome</keyword>
<dbReference type="Gene3D" id="2.60.40.790">
    <property type="match status" value="1"/>
</dbReference>
<feature type="domain" description="DUF8041" evidence="2">
    <location>
        <begin position="94"/>
        <end position="260"/>
    </location>
</feature>
<reference evidence="4" key="1">
    <citation type="submission" date="2025-08" db="UniProtKB">
        <authorList>
            <consortium name="RefSeq"/>
        </authorList>
    </citation>
    <scope>IDENTIFICATION</scope>
    <source>
        <strain evidence="4">OHB3-1</strain>
    </source>
</reference>
<feature type="domain" description="Hsps-like putative alpha-crystallin-like" evidence="1">
    <location>
        <begin position="369"/>
        <end position="477"/>
    </location>
</feature>
<dbReference type="PANTHER" id="PTHR33981">
    <property type="entry name" value="EXPRESSED PROTEIN"/>
    <property type="match status" value="1"/>
</dbReference>
<organism evidence="3 4">
    <name type="scientific">Momordica charantia</name>
    <name type="common">Bitter gourd</name>
    <name type="synonym">Balsam pear</name>
    <dbReference type="NCBI Taxonomy" id="3673"/>
    <lineage>
        <taxon>Eukaryota</taxon>
        <taxon>Viridiplantae</taxon>
        <taxon>Streptophyta</taxon>
        <taxon>Embryophyta</taxon>
        <taxon>Tracheophyta</taxon>
        <taxon>Spermatophyta</taxon>
        <taxon>Magnoliopsida</taxon>
        <taxon>eudicotyledons</taxon>
        <taxon>Gunneridae</taxon>
        <taxon>Pentapetalae</taxon>
        <taxon>rosids</taxon>
        <taxon>fabids</taxon>
        <taxon>Cucurbitales</taxon>
        <taxon>Cucurbitaceae</taxon>
        <taxon>Momordiceae</taxon>
        <taxon>Momordica</taxon>
    </lineage>
</organism>
<dbReference type="Proteomes" id="UP000504603">
    <property type="component" value="Unplaced"/>
</dbReference>
<dbReference type="InterPro" id="IPR008978">
    <property type="entry name" value="HSP20-like_chaperone"/>
</dbReference>
<proteinExistence type="predicted"/>
<name>A0A6J1CQD6_MOMCH</name>
<dbReference type="InterPro" id="IPR058937">
    <property type="entry name" value="ACL_Hsps-like_put"/>
</dbReference>
<dbReference type="GeneID" id="111013622"/>
<dbReference type="Pfam" id="PF26145">
    <property type="entry name" value="DUF8041"/>
    <property type="match status" value="1"/>
</dbReference>
<dbReference type="PANTHER" id="PTHR33981:SF17">
    <property type="entry name" value="SHSP DOMAIN-CONTAINING PROTEIN"/>
    <property type="match status" value="1"/>
</dbReference>
<dbReference type="RefSeq" id="XP_022143789.1">
    <property type="nucleotide sequence ID" value="XM_022288097.1"/>
</dbReference>
<dbReference type="InterPro" id="IPR058354">
    <property type="entry name" value="DUF8041"/>
</dbReference>
<evidence type="ECO:0000259" key="1">
    <source>
        <dbReference type="Pfam" id="PF26144"/>
    </source>
</evidence>
<dbReference type="KEGG" id="mcha:111013622"/>
<dbReference type="AlphaFoldDB" id="A0A6J1CQD6"/>
<evidence type="ECO:0000313" key="3">
    <source>
        <dbReference type="Proteomes" id="UP000504603"/>
    </source>
</evidence>
<protein>
    <submittedName>
        <fullName evidence="4">Uncharacterized protein LOC111013622</fullName>
    </submittedName>
</protein>
<evidence type="ECO:0000259" key="2">
    <source>
        <dbReference type="Pfam" id="PF26145"/>
    </source>
</evidence>
<dbReference type="CDD" id="cd06464">
    <property type="entry name" value="ACD_sHsps-like"/>
    <property type="match status" value="1"/>
</dbReference>
<evidence type="ECO:0000313" key="4">
    <source>
        <dbReference type="RefSeq" id="XP_022143789.1"/>
    </source>
</evidence>
<dbReference type="OrthoDB" id="1695413at2759"/>
<sequence>MGGSRLTTLSMETHHPSTLLSMDSSASSHDELDLEMNRQIVLSRPPDINLPLSAERSPPQQPWSSDPCDILDVGLGSQVYETESFLIAPKVGRKCVKRVDCIWGAWFFFSFYFKPAMNDKSKAKIIRDSNGISGFEKSDLNLDIFMVQHDMENMYMWVFKERPDNALGKMQLRSYMNGHSRQGERPFPFSVDKGFVRSHRMQRKHYRGLSNPQCVHGVEVVPSPNLMGLDEEDRKRWVELTGRDLNFTIPSEAGDFSSWRNLPNTDFELERPTSIKTASNSHSKKLLNGSVLNLSTQPSNHNNCDGMDLSPVSSKRKKDFFSNGNDDDCYLAVNNNHTSDRISDMEVHPTEPHWLNDFSGVMKNVYGPVTAAKSIYEDDEGYLIIISLPFVDLQSVKVSWRNTLTHGIIKVSCMTTSGMPFIKRHDRTFKLTDPSPEHCPPGEFVREIPLATRIPEDANIEAYYDGPGSVLEIMVPRLRVGPEEHEVRVCLRPHLGGNDLMLT</sequence>
<accession>A0A6J1CQD6</accession>
<gene>
    <name evidence="4" type="primary">LOC111013622</name>
</gene>
<dbReference type="Pfam" id="PF26144">
    <property type="entry name" value="ACL_Hsps-like"/>
    <property type="match status" value="1"/>
</dbReference>